<dbReference type="Gene3D" id="1.10.10.10">
    <property type="entry name" value="Winged helix-like DNA-binding domain superfamily/Winged helix DNA-binding domain"/>
    <property type="match status" value="1"/>
</dbReference>
<feature type="coiled-coil region" evidence="1">
    <location>
        <begin position="388"/>
        <end position="449"/>
    </location>
</feature>
<feature type="transmembrane region" description="Helical" evidence="2">
    <location>
        <begin position="366"/>
        <end position="386"/>
    </location>
</feature>
<dbReference type="InterPro" id="IPR036388">
    <property type="entry name" value="WH-like_DNA-bd_sf"/>
</dbReference>
<dbReference type="RefSeq" id="WP_379834456.1">
    <property type="nucleotide sequence ID" value="NZ_JBHRYQ010000001.1"/>
</dbReference>
<evidence type="ECO:0000256" key="3">
    <source>
        <dbReference type="SAM" id="SignalP"/>
    </source>
</evidence>
<keyword evidence="3" id="KW-0732">Signal</keyword>
<evidence type="ECO:0000313" key="5">
    <source>
        <dbReference type="Proteomes" id="UP001595616"/>
    </source>
</evidence>
<accession>A0ABV7YQ01</accession>
<dbReference type="InterPro" id="IPR019734">
    <property type="entry name" value="TPR_rpt"/>
</dbReference>
<feature type="chain" id="PRO_5047067158" description="HTH luxR-type domain-containing protein" evidence="3">
    <location>
        <begin position="21"/>
        <end position="551"/>
    </location>
</feature>
<dbReference type="SUPFAM" id="SSF48452">
    <property type="entry name" value="TPR-like"/>
    <property type="match status" value="2"/>
</dbReference>
<keyword evidence="2" id="KW-1133">Transmembrane helix</keyword>
<dbReference type="SUPFAM" id="SSF46894">
    <property type="entry name" value="C-terminal effector domain of the bipartite response regulators"/>
    <property type="match status" value="1"/>
</dbReference>
<dbReference type="PANTHER" id="PTHR10098:SF108">
    <property type="entry name" value="TETRATRICOPEPTIDE REPEAT PROTEIN 28"/>
    <property type="match status" value="1"/>
</dbReference>
<dbReference type="PANTHER" id="PTHR10098">
    <property type="entry name" value="RAPSYN-RELATED"/>
    <property type="match status" value="1"/>
</dbReference>
<name>A0ABV7YQ01_9BACT</name>
<evidence type="ECO:0000313" key="4">
    <source>
        <dbReference type="EMBL" id="MFC3809424.1"/>
    </source>
</evidence>
<dbReference type="Proteomes" id="UP001595616">
    <property type="component" value="Unassembled WGS sequence"/>
</dbReference>
<protein>
    <recommendedName>
        <fullName evidence="6">HTH luxR-type domain-containing protein</fullName>
    </recommendedName>
</protein>
<keyword evidence="5" id="KW-1185">Reference proteome</keyword>
<organism evidence="4 5">
    <name type="scientific">Lacihabitans lacunae</name>
    <dbReference type="NCBI Taxonomy" id="1028214"/>
    <lineage>
        <taxon>Bacteria</taxon>
        <taxon>Pseudomonadati</taxon>
        <taxon>Bacteroidota</taxon>
        <taxon>Cytophagia</taxon>
        <taxon>Cytophagales</taxon>
        <taxon>Leadbetterellaceae</taxon>
        <taxon>Lacihabitans</taxon>
    </lineage>
</organism>
<comment type="caution">
    <text evidence="4">The sequence shown here is derived from an EMBL/GenBank/DDBJ whole genome shotgun (WGS) entry which is preliminary data.</text>
</comment>
<evidence type="ECO:0000256" key="2">
    <source>
        <dbReference type="SAM" id="Phobius"/>
    </source>
</evidence>
<dbReference type="InterPro" id="IPR016032">
    <property type="entry name" value="Sig_transdc_resp-reg_C-effctor"/>
</dbReference>
<dbReference type="Pfam" id="PF13181">
    <property type="entry name" value="TPR_8"/>
    <property type="match status" value="1"/>
</dbReference>
<sequence length="551" mass="63119">MTKRLFIIGCFLTFSICSLAQSDSEITALKKKLLKPKSSIEETVSIYLALSQKYNRLQPDSANKYLEMSKKLIQKVKSPKVIAETYNTEANYLQNRSDFEGSMAASEKAILIYEKLKDTLGLAQAYNTLGLNYKINGGDNRKVKDFLRIGLQYEQKALGYYQLANNIEGLLRVYSNIGIIYRDLKELEKARVSYLKGIALGNENKNKSYSMGILKANLSQIYREADQNYDGAIALLHEAISIYQKNNIKNSQEHAYRNISYNYSAKNEFETAIIFAKKATQIANEVKNTHRQINAYSALYTAQKGAGLYKEAFENFNFVRNLEDSLFSIEKTSIIAQMNSKFETQKKIDEIKILNKDAELNKLQRLFLIFGILILSATGALVYWNINRKRKEERLLQAEKLKNNELELELKQKEITTKVLQLARKNEFLNRIETEVENLKTNVDGSLNKTSTKISNLIHRDHTDEKQWEQFSAEFAILHASFLESLVANYGSFSKSEIRLISLLKMNISSKDIADILNISPDGIKKARYRLRKKLLLPSDEDIQAFLISHS</sequence>
<keyword evidence="2" id="KW-0472">Membrane</keyword>
<feature type="signal peptide" evidence="3">
    <location>
        <begin position="1"/>
        <end position="20"/>
    </location>
</feature>
<proteinExistence type="predicted"/>
<keyword evidence="2" id="KW-0812">Transmembrane</keyword>
<keyword evidence="1" id="KW-0175">Coiled coil</keyword>
<reference evidence="5" key="1">
    <citation type="journal article" date="2019" name="Int. J. Syst. Evol. Microbiol.">
        <title>The Global Catalogue of Microorganisms (GCM) 10K type strain sequencing project: providing services to taxonomists for standard genome sequencing and annotation.</title>
        <authorList>
            <consortium name="The Broad Institute Genomics Platform"/>
            <consortium name="The Broad Institute Genome Sequencing Center for Infectious Disease"/>
            <person name="Wu L."/>
            <person name="Ma J."/>
        </authorList>
    </citation>
    <scope>NUCLEOTIDE SEQUENCE [LARGE SCALE GENOMIC DNA]</scope>
    <source>
        <strain evidence="5">CECT 7956</strain>
    </source>
</reference>
<dbReference type="SMART" id="SM00028">
    <property type="entry name" value="TPR"/>
    <property type="match status" value="3"/>
</dbReference>
<dbReference type="EMBL" id="JBHRYQ010000001">
    <property type="protein sequence ID" value="MFC3809424.1"/>
    <property type="molecule type" value="Genomic_DNA"/>
</dbReference>
<gene>
    <name evidence="4" type="ORF">ACFOOI_02045</name>
</gene>
<evidence type="ECO:0008006" key="6">
    <source>
        <dbReference type="Google" id="ProtNLM"/>
    </source>
</evidence>
<dbReference type="Gene3D" id="1.25.40.10">
    <property type="entry name" value="Tetratricopeptide repeat domain"/>
    <property type="match status" value="1"/>
</dbReference>
<dbReference type="InterPro" id="IPR011990">
    <property type="entry name" value="TPR-like_helical_dom_sf"/>
</dbReference>
<evidence type="ECO:0000256" key="1">
    <source>
        <dbReference type="SAM" id="Coils"/>
    </source>
</evidence>